<dbReference type="SUPFAM" id="SSF52821">
    <property type="entry name" value="Rhodanese/Cell cycle control phosphatase"/>
    <property type="match status" value="1"/>
</dbReference>
<dbReference type="Pfam" id="PF00581">
    <property type="entry name" value="Rhodanese"/>
    <property type="match status" value="1"/>
</dbReference>
<dbReference type="CDD" id="cd00158">
    <property type="entry name" value="RHOD"/>
    <property type="match status" value="1"/>
</dbReference>
<dbReference type="RefSeq" id="WP_311494265.1">
    <property type="nucleotide sequence ID" value="NZ_JAVRHO010000006.1"/>
</dbReference>
<feature type="domain" description="Rhodanese" evidence="1">
    <location>
        <begin position="15"/>
        <end position="102"/>
    </location>
</feature>
<name>A0ABU3CIA0_9FLAO</name>
<dbReference type="Gene3D" id="3.40.250.10">
    <property type="entry name" value="Rhodanese-like domain"/>
    <property type="match status" value="1"/>
</dbReference>
<dbReference type="PROSITE" id="PS50206">
    <property type="entry name" value="RHODANESE_3"/>
    <property type="match status" value="1"/>
</dbReference>
<dbReference type="PANTHER" id="PTHR43031">
    <property type="entry name" value="FAD-DEPENDENT OXIDOREDUCTASE"/>
    <property type="match status" value="1"/>
</dbReference>
<dbReference type="Proteomes" id="UP001245285">
    <property type="component" value="Unassembled WGS sequence"/>
</dbReference>
<keyword evidence="3" id="KW-1185">Reference proteome</keyword>
<comment type="caution">
    <text evidence="2">The sequence shown here is derived from an EMBL/GenBank/DDBJ whole genome shotgun (WGS) entry which is preliminary data.</text>
</comment>
<organism evidence="2 3">
    <name type="scientific">Autumnicola lenta</name>
    <dbReference type="NCBI Taxonomy" id="3075593"/>
    <lineage>
        <taxon>Bacteria</taxon>
        <taxon>Pseudomonadati</taxon>
        <taxon>Bacteroidota</taxon>
        <taxon>Flavobacteriia</taxon>
        <taxon>Flavobacteriales</taxon>
        <taxon>Flavobacteriaceae</taxon>
        <taxon>Autumnicola</taxon>
    </lineage>
</organism>
<dbReference type="InterPro" id="IPR050229">
    <property type="entry name" value="GlpE_sulfurtransferase"/>
</dbReference>
<sequence>MKELSQEEWRDQLQKDKDAVILDVRTEEEIEEGFIPGAKKIDIYKGQGFIDEVEKLDKSKNYYIYCRSGKRSAQACSILDQKSFQNTYNLEGGFMEWEGDVEGDE</sequence>
<dbReference type="PANTHER" id="PTHR43031:SF1">
    <property type="entry name" value="PYRIDINE NUCLEOTIDE-DISULPHIDE OXIDOREDUCTASE"/>
    <property type="match status" value="1"/>
</dbReference>
<dbReference type="EMBL" id="JAVRHO010000006">
    <property type="protein sequence ID" value="MDT0646082.1"/>
    <property type="molecule type" value="Genomic_DNA"/>
</dbReference>
<protein>
    <submittedName>
        <fullName evidence="2">Rhodanese-like domain-containing protein</fullName>
    </submittedName>
</protein>
<accession>A0ABU3CIA0</accession>
<evidence type="ECO:0000259" key="1">
    <source>
        <dbReference type="PROSITE" id="PS50206"/>
    </source>
</evidence>
<evidence type="ECO:0000313" key="2">
    <source>
        <dbReference type="EMBL" id="MDT0646082.1"/>
    </source>
</evidence>
<gene>
    <name evidence="2" type="ORF">RM545_05220</name>
</gene>
<evidence type="ECO:0000313" key="3">
    <source>
        <dbReference type="Proteomes" id="UP001245285"/>
    </source>
</evidence>
<dbReference type="InterPro" id="IPR001763">
    <property type="entry name" value="Rhodanese-like_dom"/>
</dbReference>
<dbReference type="InterPro" id="IPR036873">
    <property type="entry name" value="Rhodanese-like_dom_sf"/>
</dbReference>
<dbReference type="SMART" id="SM00450">
    <property type="entry name" value="RHOD"/>
    <property type="match status" value="1"/>
</dbReference>
<reference evidence="2 3" key="1">
    <citation type="submission" date="2023-09" db="EMBL/GenBank/DDBJ databases">
        <authorList>
            <person name="Rey-Velasco X."/>
        </authorList>
    </citation>
    <scope>NUCLEOTIDE SEQUENCE [LARGE SCALE GENOMIC DNA]</scope>
    <source>
        <strain evidence="2 3">F260</strain>
    </source>
</reference>
<proteinExistence type="predicted"/>